<evidence type="ECO:0000256" key="1">
    <source>
        <dbReference type="ARBA" id="ARBA00022475"/>
    </source>
</evidence>
<keyword evidence="6" id="KW-1133">Transmembrane helix</keyword>
<dbReference type="PANTHER" id="PTHR48090:SF3">
    <property type="entry name" value="UNDECAPRENYL-PHOSPHATE 4-DEOXY-4-FORMAMIDO-L-ARABINOSE TRANSFERASE"/>
    <property type="match status" value="1"/>
</dbReference>
<keyword evidence="5" id="KW-0448">Lipopolysaccharide biosynthesis</keyword>
<keyword evidence="4" id="KW-0812">Transmembrane</keyword>
<keyword evidence="2" id="KW-0328">Glycosyltransferase</keyword>
<dbReference type="InterPro" id="IPR050256">
    <property type="entry name" value="Glycosyltransferase_2"/>
</dbReference>
<dbReference type="Proteomes" id="UP000034508">
    <property type="component" value="Unassembled WGS sequence"/>
</dbReference>
<comment type="caution">
    <text evidence="9">The sequence shown here is derived from an EMBL/GenBank/DDBJ whole genome shotgun (WGS) entry which is preliminary data.</text>
</comment>
<protein>
    <submittedName>
        <fullName evidence="9">Glycosyl transferase family 2</fullName>
    </submittedName>
</protein>
<keyword evidence="7" id="KW-0472">Membrane</keyword>
<dbReference type="AlphaFoldDB" id="A0A0G0IQZ3"/>
<dbReference type="InterPro" id="IPR001173">
    <property type="entry name" value="Glyco_trans_2-like"/>
</dbReference>
<evidence type="ECO:0000256" key="5">
    <source>
        <dbReference type="ARBA" id="ARBA00022985"/>
    </source>
</evidence>
<accession>A0A0G0IQZ3</accession>
<dbReference type="SUPFAM" id="SSF53448">
    <property type="entry name" value="Nucleotide-diphospho-sugar transferases"/>
    <property type="match status" value="1"/>
</dbReference>
<evidence type="ECO:0000256" key="4">
    <source>
        <dbReference type="ARBA" id="ARBA00022692"/>
    </source>
</evidence>
<dbReference type="CDD" id="cd04179">
    <property type="entry name" value="DPM_DPG-synthase_like"/>
    <property type="match status" value="1"/>
</dbReference>
<reference evidence="9 10" key="1">
    <citation type="journal article" date="2015" name="Nature">
        <title>rRNA introns, odd ribosomes, and small enigmatic genomes across a large radiation of phyla.</title>
        <authorList>
            <person name="Brown C.T."/>
            <person name="Hug L.A."/>
            <person name="Thomas B.C."/>
            <person name="Sharon I."/>
            <person name="Castelle C.J."/>
            <person name="Singh A."/>
            <person name="Wilkins M.J."/>
            <person name="Williams K.H."/>
            <person name="Banfield J.F."/>
        </authorList>
    </citation>
    <scope>NUCLEOTIDE SEQUENCE [LARGE SCALE GENOMIC DNA]</scope>
</reference>
<keyword evidence="3 9" id="KW-0808">Transferase</keyword>
<evidence type="ECO:0000256" key="7">
    <source>
        <dbReference type="ARBA" id="ARBA00023136"/>
    </source>
</evidence>
<dbReference type="EMBL" id="LBSM01000004">
    <property type="protein sequence ID" value="KKQ18451.1"/>
    <property type="molecule type" value="Genomic_DNA"/>
</dbReference>
<feature type="domain" description="Glycosyltransferase 2-like" evidence="8">
    <location>
        <begin position="10"/>
        <end position="171"/>
    </location>
</feature>
<proteinExistence type="predicted"/>
<evidence type="ECO:0000313" key="10">
    <source>
        <dbReference type="Proteomes" id="UP000034508"/>
    </source>
</evidence>
<evidence type="ECO:0000256" key="2">
    <source>
        <dbReference type="ARBA" id="ARBA00022676"/>
    </source>
</evidence>
<organism evidence="9 10">
    <name type="scientific">Berkelbacteria bacterium GW2011_GWA1_36_9</name>
    <dbReference type="NCBI Taxonomy" id="1618331"/>
    <lineage>
        <taxon>Bacteria</taxon>
        <taxon>Candidatus Berkelbacteria</taxon>
    </lineage>
</organism>
<evidence type="ECO:0000256" key="6">
    <source>
        <dbReference type="ARBA" id="ARBA00022989"/>
    </source>
</evidence>
<evidence type="ECO:0000313" key="9">
    <source>
        <dbReference type="EMBL" id="KKQ18451.1"/>
    </source>
</evidence>
<evidence type="ECO:0000256" key="3">
    <source>
        <dbReference type="ARBA" id="ARBA00022679"/>
    </source>
</evidence>
<name>A0A0G0IQZ3_9BACT</name>
<dbReference type="GO" id="GO:0005886">
    <property type="term" value="C:plasma membrane"/>
    <property type="evidence" value="ECO:0007669"/>
    <property type="project" value="TreeGrafter"/>
</dbReference>
<gene>
    <name evidence="9" type="ORF">US31_C0004G0013</name>
</gene>
<dbReference type="Gene3D" id="3.90.550.10">
    <property type="entry name" value="Spore Coat Polysaccharide Biosynthesis Protein SpsA, Chain A"/>
    <property type="match status" value="1"/>
</dbReference>
<dbReference type="GO" id="GO:0099621">
    <property type="term" value="F:undecaprenyl-phosphate 4-deoxy-4-formamido-L-arabinose transferase activity"/>
    <property type="evidence" value="ECO:0007669"/>
    <property type="project" value="TreeGrafter"/>
</dbReference>
<dbReference type="InterPro" id="IPR029044">
    <property type="entry name" value="Nucleotide-diphossugar_trans"/>
</dbReference>
<sequence length="244" mass="28538">MQGEKIPSLSIFFPCFNDEKSIGKLIEDALIVAKKLTNNYEIIVVDDGSTDKSRQILEKFTRKYPNFKPIYHKKNQGYGGALKTGFKTASKDLVFYTDGDGQYDIKELPILFNLMTKDVNFINGIKMTRHDATYRIIIGNLYSLVARWMFWLPIYDVDCDFRLIRKKLLDKINLKSNSGSICVELVKKSQRSGAKFRQVSVHHFERRFGNSQFFNPSRLLSTFGELFFFWIQLMIVDKFFRPKY</sequence>
<dbReference type="GO" id="GO:0009103">
    <property type="term" value="P:lipopolysaccharide biosynthetic process"/>
    <property type="evidence" value="ECO:0007669"/>
    <property type="project" value="UniProtKB-KW"/>
</dbReference>
<evidence type="ECO:0000259" key="8">
    <source>
        <dbReference type="Pfam" id="PF00535"/>
    </source>
</evidence>
<dbReference type="PANTHER" id="PTHR48090">
    <property type="entry name" value="UNDECAPRENYL-PHOSPHATE 4-DEOXY-4-FORMAMIDO-L-ARABINOSE TRANSFERASE-RELATED"/>
    <property type="match status" value="1"/>
</dbReference>
<dbReference type="Pfam" id="PF00535">
    <property type="entry name" value="Glycos_transf_2"/>
    <property type="match status" value="1"/>
</dbReference>
<keyword evidence="1" id="KW-1003">Cell membrane</keyword>